<dbReference type="SUPFAM" id="SSF55608">
    <property type="entry name" value="Homing endonucleases"/>
    <property type="match status" value="1"/>
</dbReference>
<dbReference type="Pfam" id="PF03161">
    <property type="entry name" value="LAGLIDADG_2"/>
    <property type="match status" value="1"/>
</dbReference>
<dbReference type="Gene3D" id="3.10.28.10">
    <property type="entry name" value="Homing endonucleases"/>
    <property type="match status" value="2"/>
</dbReference>
<protein>
    <submittedName>
        <fullName evidence="3">Putative homing endonuclease</fullName>
    </submittedName>
</protein>
<reference evidence="3" key="1">
    <citation type="submission" date="2020-03" db="EMBL/GenBank/DDBJ databases">
        <title>The deep terrestrial virosphere.</title>
        <authorList>
            <person name="Holmfeldt K."/>
            <person name="Nilsson E."/>
            <person name="Simone D."/>
            <person name="Lopez-Fernandez M."/>
            <person name="Wu X."/>
            <person name="de Brujin I."/>
            <person name="Lundin D."/>
            <person name="Andersson A."/>
            <person name="Bertilsson S."/>
            <person name="Dopson M."/>
        </authorList>
    </citation>
    <scope>NUCLEOTIDE SEQUENCE</scope>
    <source>
        <strain evidence="3">MM415A00740</strain>
        <strain evidence="2">MM415B01517</strain>
    </source>
</reference>
<organism evidence="3">
    <name type="scientific">viral metagenome</name>
    <dbReference type="NCBI Taxonomy" id="1070528"/>
    <lineage>
        <taxon>unclassified sequences</taxon>
        <taxon>metagenomes</taxon>
        <taxon>organismal metagenomes</taxon>
    </lineage>
</organism>
<dbReference type="InterPro" id="IPR004860">
    <property type="entry name" value="LAGLIDADG_dom"/>
</dbReference>
<dbReference type="EMBL" id="MT141303">
    <property type="protein sequence ID" value="QJA58008.1"/>
    <property type="molecule type" value="Genomic_DNA"/>
</dbReference>
<evidence type="ECO:0000259" key="1">
    <source>
        <dbReference type="Pfam" id="PF03161"/>
    </source>
</evidence>
<sequence>MTIHNIEEVKQMIIRDQKLDKKQIMEAFCWMILGDGSIEVKQRGSYCMSITHSADHEDYLWWKGSIIDHVTSFSINPQKSSPTGFNPNGQYLRLRSSAHPWFTKVYERFYAPLGRKSIDPHALKLLSPLGLSILYQDDGSYHYSTSAGHNVLIHKLCFSKFELEALAKTIVDKFGIIFRINRCNNQGFGYRLRLRAKDKEKFFSLIDPYIVPSMLYKVGKGSTSNEVVI</sequence>
<keyword evidence="3" id="KW-0255">Endonuclease</keyword>
<evidence type="ECO:0000313" key="2">
    <source>
        <dbReference type="EMBL" id="QJA58008.1"/>
    </source>
</evidence>
<gene>
    <name evidence="3" type="ORF">MM415A00740_0006</name>
    <name evidence="2" type="ORF">MM415B01517_0010</name>
</gene>
<dbReference type="EMBL" id="MT142418">
    <property type="protein sequence ID" value="QJA80349.1"/>
    <property type="molecule type" value="Genomic_DNA"/>
</dbReference>
<dbReference type="AlphaFoldDB" id="A0A6M3KEN1"/>
<name>A0A6M3KEN1_9ZZZZ</name>
<feature type="domain" description="Homing endonuclease LAGLIDADG" evidence="1">
    <location>
        <begin position="31"/>
        <end position="202"/>
    </location>
</feature>
<evidence type="ECO:0000313" key="3">
    <source>
        <dbReference type="EMBL" id="QJA80349.1"/>
    </source>
</evidence>
<keyword evidence="3" id="KW-0540">Nuclease</keyword>
<dbReference type="InterPro" id="IPR027434">
    <property type="entry name" value="Homing_endonucl"/>
</dbReference>
<accession>A0A6M3KEN1</accession>
<dbReference type="GO" id="GO:0004519">
    <property type="term" value="F:endonuclease activity"/>
    <property type="evidence" value="ECO:0007669"/>
    <property type="project" value="UniProtKB-KW"/>
</dbReference>
<keyword evidence="3" id="KW-0378">Hydrolase</keyword>
<proteinExistence type="predicted"/>